<dbReference type="RefSeq" id="WP_225686057.1">
    <property type="nucleotide sequence ID" value="NZ_JAERSE020000001.1"/>
</dbReference>
<reference evidence="2 3" key="1">
    <citation type="submission" date="2021-09" db="EMBL/GenBank/DDBJ databases">
        <title>Genome sequencing and assembly of Chryseobacterium sp. RG1.</title>
        <authorList>
            <person name="Chhetri G."/>
        </authorList>
    </citation>
    <scope>NUCLEOTIDE SEQUENCE [LARGE SCALE GENOMIC DNA]</scope>
    <source>
        <strain evidence="2 3">RG1</strain>
    </source>
</reference>
<evidence type="ECO:0000256" key="1">
    <source>
        <dbReference type="SAM" id="SignalP"/>
    </source>
</evidence>
<keyword evidence="3" id="KW-1185">Reference proteome</keyword>
<name>A0ABS7ZWC9_9FLAO</name>
<evidence type="ECO:0000313" key="3">
    <source>
        <dbReference type="Proteomes" id="UP000618240"/>
    </source>
</evidence>
<proteinExistence type="predicted"/>
<organism evidence="2 3">
    <name type="scientific">Chryseobacterium tagetis</name>
    <dbReference type="NCBI Taxonomy" id="2801334"/>
    <lineage>
        <taxon>Bacteria</taxon>
        <taxon>Pseudomonadati</taxon>
        <taxon>Bacteroidota</taxon>
        <taxon>Flavobacteriia</taxon>
        <taxon>Flavobacteriales</taxon>
        <taxon>Weeksellaceae</taxon>
        <taxon>Chryseobacterium group</taxon>
        <taxon>Chryseobacterium</taxon>
    </lineage>
</organism>
<gene>
    <name evidence="2" type="ORF">JI747_002545</name>
</gene>
<protein>
    <submittedName>
        <fullName evidence="2">Uncharacterized protein</fullName>
    </submittedName>
</protein>
<dbReference type="EMBL" id="JAERSE020000001">
    <property type="protein sequence ID" value="MCA6066039.1"/>
    <property type="molecule type" value="Genomic_DNA"/>
</dbReference>
<keyword evidence="1" id="KW-0732">Signal</keyword>
<dbReference type="Proteomes" id="UP000618240">
    <property type="component" value="Unassembled WGS sequence"/>
</dbReference>
<feature type="chain" id="PRO_5047252756" evidence="1">
    <location>
        <begin position="20"/>
        <end position="282"/>
    </location>
</feature>
<comment type="caution">
    <text evidence="2">The sequence shown here is derived from an EMBL/GenBank/DDBJ whole genome shotgun (WGS) entry which is preliminary data.</text>
</comment>
<sequence length="282" mass="33086">MKKTLYTNILLLFFCLANAQKFPLMKNGKFDSEKFESLKVKETKEYSVSIQDQEPNCKKIIMKNDRSVFYYCGPFDKKIAREKAEYSEAREFTESIDGFQCIVNEYYTYDYLGRVTEFRKYLSKIPALTNLTIESFPLEEKRYENGKLVSERKTIFNQKIHNVLIATIILYNRERLGMQGSDQVSISNYDNSKVTFKNNTVQLDKKGPNDPEISRNEIIKAFTSLKRGFSMYRSINTTPEDNPDEWVIFFTKDGKEYTISIEDETGRGFSTRKEPRDIREVI</sequence>
<evidence type="ECO:0000313" key="2">
    <source>
        <dbReference type="EMBL" id="MCA6066039.1"/>
    </source>
</evidence>
<feature type="signal peptide" evidence="1">
    <location>
        <begin position="1"/>
        <end position="19"/>
    </location>
</feature>
<accession>A0ABS7ZWC9</accession>